<evidence type="ECO:0000256" key="10">
    <source>
        <dbReference type="ARBA" id="ARBA00023136"/>
    </source>
</evidence>
<dbReference type="InterPro" id="IPR032675">
    <property type="entry name" value="LRR_dom_sf"/>
</dbReference>
<dbReference type="Pfam" id="PF13855">
    <property type="entry name" value="LRR_8"/>
    <property type="match status" value="3"/>
</dbReference>
<gene>
    <name evidence="14" type="ORF">BV898_07523</name>
</gene>
<dbReference type="AlphaFoldDB" id="A0A1W0WSY5"/>
<evidence type="ECO:0000256" key="4">
    <source>
        <dbReference type="ARBA" id="ARBA00022614"/>
    </source>
</evidence>
<dbReference type="Proteomes" id="UP000192578">
    <property type="component" value="Unassembled WGS sequence"/>
</dbReference>
<evidence type="ECO:0000256" key="8">
    <source>
        <dbReference type="ARBA" id="ARBA00022989"/>
    </source>
</evidence>
<feature type="chain" id="PRO_5012370741" evidence="13">
    <location>
        <begin position="21"/>
        <end position="775"/>
    </location>
</feature>
<dbReference type="InterPro" id="IPR051432">
    <property type="entry name" value="KCNMA1_auxiliary"/>
</dbReference>
<proteinExistence type="predicted"/>
<keyword evidence="5" id="KW-0812">Transmembrane</keyword>
<dbReference type="InterPro" id="IPR001611">
    <property type="entry name" value="Leu-rich_rpt"/>
</dbReference>
<keyword evidence="15" id="KW-1185">Reference proteome</keyword>
<name>A0A1W0WSY5_HYPEX</name>
<evidence type="ECO:0000313" key="15">
    <source>
        <dbReference type="Proteomes" id="UP000192578"/>
    </source>
</evidence>
<keyword evidence="12" id="KW-0407">Ion channel</keyword>
<keyword evidence="8" id="KW-1133">Transmembrane helix</keyword>
<dbReference type="InterPro" id="IPR003591">
    <property type="entry name" value="Leu-rich_rpt_typical-subtyp"/>
</dbReference>
<keyword evidence="10" id="KW-0472">Membrane</keyword>
<dbReference type="GO" id="GO:0005886">
    <property type="term" value="C:plasma membrane"/>
    <property type="evidence" value="ECO:0007669"/>
    <property type="project" value="UniProtKB-SubCell"/>
</dbReference>
<keyword evidence="7" id="KW-0677">Repeat</keyword>
<comment type="caution">
    <text evidence="14">The sequence shown here is derived from an EMBL/GenBank/DDBJ whole genome shotgun (WGS) entry which is preliminary data.</text>
</comment>
<keyword evidence="11" id="KW-1015">Disulfide bond</keyword>
<protein>
    <submittedName>
        <fullName evidence="14">Uncharacterized protein</fullName>
    </submittedName>
</protein>
<feature type="signal peptide" evidence="13">
    <location>
        <begin position="1"/>
        <end position="20"/>
    </location>
</feature>
<evidence type="ECO:0000256" key="11">
    <source>
        <dbReference type="ARBA" id="ARBA00023157"/>
    </source>
</evidence>
<dbReference type="PANTHER" id="PTHR46473:SF10">
    <property type="entry name" value="LD45603P-RELATED"/>
    <property type="match status" value="1"/>
</dbReference>
<evidence type="ECO:0000256" key="7">
    <source>
        <dbReference type="ARBA" id="ARBA00022737"/>
    </source>
</evidence>
<organism evidence="14 15">
    <name type="scientific">Hypsibius exemplaris</name>
    <name type="common">Freshwater tardigrade</name>
    <dbReference type="NCBI Taxonomy" id="2072580"/>
    <lineage>
        <taxon>Eukaryota</taxon>
        <taxon>Metazoa</taxon>
        <taxon>Ecdysozoa</taxon>
        <taxon>Tardigrada</taxon>
        <taxon>Eutardigrada</taxon>
        <taxon>Parachela</taxon>
        <taxon>Hypsibioidea</taxon>
        <taxon>Hypsibiidae</taxon>
        <taxon>Hypsibius</taxon>
    </lineage>
</organism>
<evidence type="ECO:0000256" key="9">
    <source>
        <dbReference type="ARBA" id="ARBA00023065"/>
    </source>
</evidence>
<dbReference type="PROSITE" id="PS51450">
    <property type="entry name" value="LRR"/>
    <property type="match status" value="1"/>
</dbReference>
<dbReference type="SMART" id="SM00369">
    <property type="entry name" value="LRR_TYP"/>
    <property type="match status" value="10"/>
</dbReference>
<keyword evidence="9" id="KW-0406">Ion transport</keyword>
<evidence type="ECO:0000256" key="12">
    <source>
        <dbReference type="ARBA" id="ARBA00023303"/>
    </source>
</evidence>
<dbReference type="GO" id="GO:0034220">
    <property type="term" value="P:monoatomic ion transmembrane transport"/>
    <property type="evidence" value="ECO:0007669"/>
    <property type="project" value="UniProtKB-KW"/>
</dbReference>
<evidence type="ECO:0000256" key="1">
    <source>
        <dbReference type="ARBA" id="ARBA00004162"/>
    </source>
</evidence>
<dbReference type="EMBL" id="MTYJ01000050">
    <property type="protein sequence ID" value="OQV18319.1"/>
    <property type="molecule type" value="Genomic_DNA"/>
</dbReference>
<reference evidence="15" key="1">
    <citation type="submission" date="2017-01" db="EMBL/GenBank/DDBJ databases">
        <title>Comparative genomics of anhydrobiosis in the tardigrade Hypsibius dujardini.</title>
        <authorList>
            <person name="Yoshida Y."/>
            <person name="Koutsovoulos G."/>
            <person name="Laetsch D."/>
            <person name="Stevens L."/>
            <person name="Kumar S."/>
            <person name="Horikawa D."/>
            <person name="Ishino K."/>
            <person name="Komine S."/>
            <person name="Tomita M."/>
            <person name="Blaxter M."/>
            <person name="Arakawa K."/>
        </authorList>
    </citation>
    <scope>NUCLEOTIDE SEQUENCE [LARGE SCALE GENOMIC DNA]</scope>
    <source>
        <strain evidence="15">Z151</strain>
    </source>
</reference>
<keyword evidence="4" id="KW-0433">Leucine-rich repeat</keyword>
<evidence type="ECO:0000313" key="14">
    <source>
        <dbReference type="EMBL" id="OQV18319.1"/>
    </source>
</evidence>
<dbReference type="Gene3D" id="3.80.10.10">
    <property type="entry name" value="Ribonuclease Inhibitor"/>
    <property type="match status" value="4"/>
</dbReference>
<accession>A0A1W0WSY5</accession>
<keyword evidence="3" id="KW-1003">Cell membrane</keyword>
<evidence type="ECO:0000256" key="3">
    <source>
        <dbReference type="ARBA" id="ARBA00022475"/>
    </source>
</evidence>
<dbReference type="PANTHER" id="PTHR46473">
    <property type="entry name" value="GH08155P"/>
    <property type="match status" value="1"/>
</dbReference>
<evidence type="ECO:0000256" key="13">
    <source>
        <dbReference type="SAM" id="SignalP"/>
    </source>
</evidence>
<keyword evidence="6 13" id="KW-0732">Signal</keyword>
<sequence>MQGPSFTVLLSVVLVLQVDGKCSRLPSGSCWVNCMQNIFDILCNGVTAEMVRSDISVFAGTNQLLRLYIWNSRNITRLSQDIFSSVAGQILTIDLQDLTALDTFPEVYNVINLRRLSIWNSPNLTALSLELLPRSIYRMSLNKIGLTHFTNDFTETPSLPNLQEFVLRNITIKGWQMDFLKVFPQLTLLEISNSTFDIEVKEPKTCGSGLTEVPTTLRTISSLKLCRNNFVEVTKDNSARFFAALIASLRVLPGATVDISMNNVTISDRSSEWIGGLSLTNQLNMRGNWIVNQLQRGEGAMLVSFDKMEELDLGQTNLRAVQGMFSGLPALRSLILDHNNLANLSHVDIFEGIQSTNLSFLDLSYNDIRFISPDNTFVKIAPQVKHLNLQGNRLQLFLDSSSSIVQNQPTFISAFSNLETLILSNNNFSAFHGFHLASLTKLRVLDISCNPIEFLRKEAFTGLPQSLVDVDVSMCIVPPTPSPWIDWDAFETLPPVKILRLQSGSYKKWIFATMKFSPETAMSLEELYVDNNAISFLQTNTIPRMPNLRVLSMSKNFLQSVAPSVFGNVPGLRKLNLAENRIGILGRDAFSGSKHQLQLLEHLDVSANGLNDTQSGTFDDLPNLKSLMLGWNPMEVEGIFENSSDTLEYLGIQGYSHSCFKPEFFQRLTALHWILPDIYNVVLVNPDERLNSADTHLESLLQVCEFGPDTPDHSAYPNIPRLINYVSVTMHDTDEGDGVQYPMMAAFLPLNYCPPDDYVEKLKYIICTKPPAMPQ</sequence>
<dbReference type="SUPFAM" id="SSF52047">
    <property type="entry name" value="RNI-like"/>
    <property type="match status" value="2"/>
</dbReference>
<evidence type="ECO:0000256" key="2">
    <source>
        <dbReference type="ARBA" id="ARBA00022448"/>
    </source>
</evidence>
<dbReference type="OrthoDB" id="676979at2759"/>
<keyword evidence="2" id="KW-0813">Transport</keyword>
<evidence type="ECO:0000256" key="5">
    <source>
        <dbReference type="ARBA" id="ARBA00022692"/>
    </source>
</evidence>
<evidence type="ECO:0000256" key="6">
    <source>
        <dbReference type="ARBA" id="ARBA00022729"/>
    </source>
</evidence>
<comment type="subcellular location">
    <subcellularLocation>
        <location evidence="1">Cell membrane</location>
        <topology evidence="1">Single-pass membrane protein</topology>
    </subcellularLocation>
</comment>